<proteinExistence type="predicted"/>
<evidence type="ECO:0000259" key="1">
    <source>
        <dbReference type="Pfam" id="PF00583"/>
    </source>
</evidence>
<name>A0A8S5MC07_9CAUD</name>
<accession>A0A8S5MC07</accession>
<feature type="domain" description="N-acetyltransferase" evidence="1">
    <location>
        <begin position="51"/>
        <end position="123"/>
    </location>
</feature>
<dbReference type="InterPro" id="IPR016181">
    <property type="entry name" value="Acyl_CoA_acyltransferase"/>
</dbReference>
<reference evidence="2" key="1">
    <citation type="journal article" date="2021" name="Proc. Natl. Acad. Sci. U.S.A.">
        <title>A Catalog of Tens of Thousands of Viruses from Human Metagenomes Reveals Hidden Associations with Chronic Diseases.</title>
        <authorList>
            <person name="Tisza M.J."/>
            <person name="Buck C.B."/>
        </authorList>
    </citation>
    <scope>NUCLEOTIDE SEQUENCE</scope>
    <source>
        <strain evidence="2">Ct53O25</strain>
    </source>
</reference>
<organism evidence="2">
    <name type="scientific">Podoviridae sp. ct53O25</name>
    <dbReference type="NCBI Taxonomy" id="2826539"/>
    <lineage>
        <taxon>Viruses</taxon>
        <taxon>Duplodnaviria</taxon>
        <taxon>Heunggongvirae</taxon>
        <taxon>Uroviricota</taxon>
        <taxon>Caudoviricetes</taxon>
    </lineage>
</organism>
<dbReference type="EMBL" id="BK014869">
    <property type="protein sequence ID" value="DAD79615.1"/>
    <property type="molecule type" value="Genomic_DNA"/>
</dbReference>
<evidence type="ECO:0000313" key="2">
    <source>
        <dbReference type="EMBL" id="DAD79615.1"/>
    </source>
</evidence>
<protein>
    <submittedName>
        <fullName evidence="2">Myristoyl-CoA:protein N-myristoyltransferase, N-terminal domain</fullName>
    </submittedName>
</protein>
<dbReference type="Gene3D" id="3.40.630.30">
    <property type="match status" value="1"/>
</dbReference>
<sequence length="145" mass="16552">MKVQTVKFPQTPDATLEEIHSLRGLLDKYHMEQFGTADVLPSEMLAIMWHSAQIDFIEALNDADERVGLVMVSIYSKVDGTRGANIMAAYVEEDYRSQGIFKQMLNLAKVVYRARNILTLDLTVPLQVDASWFGKEHTKTYRLEL</sequence>
<dbReference type="GO" id="GO:0016747">
    <property type="term" value="F:acyltransferase activity, transferring groups other than amino-acyl groups"/>
    <property type="evidence" value="ECO:0007669"/>
    <property type="project" value="InterPro"/>
</dbReference>
<dbReference type="SUPFAM" id="SSF55729">
    <property type="entry name" value="Acyl-CoA N-acyltransferases (Nat)"/>
    <property type="match status" value="1"/>
</dbReference>
<dbReference type="InterPro" id="IPR000182">
    <property type="entry name" value="GNAT_dom"/>
</dbReference>
<dbReference type="CDD" id="cd04301">
    <property type="entry name" value="NAT_SF"/>
    <property type="match status" value="1"/>
</dbReference>
<dbReference type="Pfam" id="PF00583">
    <property type="entry name" value="Acetyltransf_1"/>
    <property type="match status" value="1"/>
</dbReference>